<feature type="compositionally biased region" description="Basic residues" evidence="1">
    <location>
        <begin position="752"/>
        <end position="763"/>
    </location>
</feature>
<organism evidence="3 4">
    <name type="scientific">Araneus ventricosus</name>
    <name type="common">Orbweaver spider</name>
    <name type="synonym">Epeira ventricosa</name>
    <dbReference type="NCBI Taxonomy" id="182803"/>
    <lineage>
        <taxon>Eukaryota</taxon>
        <taxon>Metazoa</taxon>
        <taxon>Ecdysozoa</taxon>
        <taxon>Arthropoda</taxon>
        <taxon>Chelicerata</taxon>
        <taxon>Arachnida</taxon>
        <taxon>Araneae</taxon>
        <taxon>Araneomorphae</taxon>
        <taxon>Entelegynae</taxon>
        <taxon>Araneoidea</taxon>
        <taxon>Araneidae</taxon>
        <taxon>Araneus</taxon>
    </lineage>
</organism>
<dbReference type="Pfam" id="PF14529">
    <property type="entry name" value="Exo_endo_phos_2"/>
    <property type="match status" value="1"/>
</dbReference>
<feature type="domain" description="Reverse transcriptase" evidence="2">
    <location>
        <begin position="351"/>
        <end position="617"/>
    </location>
</feature>
<dbReference type="Gene3D" id="3.60.10.10">
    <property type="entry name" value="Endonuclease/exonuclease/phosphatase"/>
    <property type="match status" value="1"/>
</dbReference>
<evidence type="ECO:0000256" key="1">
    <source>
        <dbReference type="SAM" id="MobiDB-lite"/>
    </source>
</evidence>
<accession>A0A4Y2AZU3</accession>
<dbReference type="InterPro" id="IPR036691">
    <property type="entry name" value="Endo/exonu/phosph_ase_sf"/>
</dbReference>
<dbReference type="SUPFAM" id="SSF56219">
    <property type="entry name" value="DNase I-like"/>
    <property type="match status" value="1"/>
</dbReference>
<dbReference type="CDD" id="cd01650">
    <property type="entry name" value="RT_nLTR_like"/>
    <property type="match status" value="1"/>
</dbReference>
<dbReference type="OrthoDB" id="419189at2759"/>
<dbReference type="SUPFAM" id="SSF56672">
    <property type="entry name" value="DNA/RNA polymerases"/>
    <property type="match status" value="1"/>
</dbReference>
<dbReference type="Proteomes" id="UP000499080">
    <property type="component" value="Unassembled WGS sequence"/>
</dbReference>
<keyword evidence="3" id="KW-0695">RNA-directed DNA polymerase</keyword>
<dbReference type="GO" id="GO:0003964">
    <property type="term" value="F:RNA-directed DNA polymerase activity"/>
    <property type="evidence" value="ECO:0007669"/>
    <property type="project" value="UniProtKB-KW"/>
</dbReference>
<dbReference type="PANTHER" id="PTHR36688:SF1">
    <property type="entry name" value="ENDONUCLEASE_EXONUCLEASE_PHOSPHATASE DOMAIN-CONTAINING PROTEIN"/>
    <property type="match status" value="1"/>
</dbReference>
<proteinExistence type="predicted"/>
<protein>
    <submittedName>
        <fullName evidence="3">Putative RNA-directed DNA polymerase from transposon X-element</fullName>
    </submittedName>
</protein>
<keyword evidence="3" id="KW-0548">Nucleotidyltransferase</keyword>
<evidence type="ECO:0000313" key="3">
    <source>
        <dbReference type="EMBL" id="GBL84364.1"/>
    </source>
</evidence>
<dbReference type="PROSITE" id="PS50878">
    <property type="entry name" value="RT_POL"/>
    <property type="match status" value="1"/>
</dbReference>
<dbReference type="InterPro" id="IPR052560">
    <property type="entry name" value="RdDP_mobile_element"/>
</dbReference>
<evidence type="ECO:0000259" key="2">
    <source>
        <dbReference type="PROSITE" id="PS50878"/>
    </source>
</evidence>
<dbReference type="EMBL" id="BGPR01081763">
    <property type="protein sequence ID" value="GBL84364.1"/>
    <property type="molecule type" value="Genomic_DNA"/>
</dbReference>
<dbReference type="AlphaFoldDB" id="A0A4Y2AZU3"/>
<dbReference type="Pfam" id="PF00078">
    <property type="entry name" value="RVT_1"/>
    <property type="match status" value="1"/>
</dbReference>
<dbReference type="PANTHER" id="PTHR36688">
    <property type="entry name" value="ENDO/EXONUCLEASE/PHOSPHATASE DOMAIN-CONTAINING PROTEIN"/>
    <property type="match status" value="1"/>
</dbReference>
<gene>
    <name evidence="3" type="primary">X-elementORF2_82</name>
    <name evidence="3" type="ORF">AVEN_10946_1</name>
</gene>
<dbReference type="InterPro" id="IPR000477">
    <property type="entry name" value="RT_dom"/>
</dbReference>
<comment type="caution">
    <text evidence="3">The sequence shown here is derived from an EMBL/GenBank/DDBJ whole genome shotgun (WGS) entry which is preliminary data.</text>
</comment>
<dbReference type="InterPro" id="IPR005135">
    <property type="entry name" value="Endo/exonuclease/phosphatase"/>
</dbReference>
<dbReference type="InterPro" id="IPR043502">
    <property type="entry name" value="DNA/RNA_pol_sf"/>
</dbReference>
<name>A0A4Y2AZU3_ARAVE</name>
<evidence type="ECO:0000313" key="4">
    <source>
        <dbReference type="Proteomes" id="UP000499080"/>
    </source>
</evidence>
<keyword evidence="4" id="KW-1185">Reference proteome</keyword>
<keyword evidence="3" id="KW-0808">Transferase</keyword>
<feature type="region of interest" description="Disordered" evidence="1">
    <location>
        <begin position="741"/>
        <end position="763"/>
    </location>
</feature>
<reference evidence="3 4" key="1">
    <citation type="journal article" date="2019" name="Sci. Rep.">
        <title>Orb-weaving spider Araneus ventricosus genome elucidates the spidroin gene catalogue.</title>
        <authorList>
            <person name="Kono N."/>
            <person name="Nakamura H."/>
            <person name="Ohtoshi R."/>
            <person name="Moran D.A.P."/>
            <person name="Shinohara A."/>
            <person name="Yoshida Y."/>
            <person name="Fujiwara M."/>
            <person name="Mori M."/>
            <person name="Tomita M."/>
            <person name="Arakawa K."/>
        </authorList>
    </citation>
    <scope>NUCLEOTIDE SEQUENCE [LARGE SCALE GENOMIC DNA]</scope>
</reference>
<sequence>MFTNDLEKLISYNSSTFIAGDFNAKNRQWNCSTTCRLGKHLLNFVKITKQTLLTPESPTRISTTGASIIDFAVTRNINYLSTVRTENELSSDHLPVRFWLDTGTDPHFSQTFITYWKKYQQHIIASNTVDFVPLNHEDIEKEISRFTNEHLEAVKASGTWVKNKSEEFSLEIKSQTKLRNKLQKIFQKSRDPRDKNLLNRAHSYLRKLHHEANQRRETDRITSLNPNDGSIWRQVKRYTKSFSKIPPLLTPSTIVYTNQEKTEAIADVLEQQFKINDLFHPPTDNFVKRKLKKFFKKTSANSHTPCTPSEIAEYIEKLKKNKSPGIDGITNLMIKRMPIKSIFRLTEIINSILKFQYFPNSWKTAIVAPILKPGKNPRDPSSYRPISLLSSLSKIAEAVILKRLTEATEDRIIPYQFGFRKNLSTVQQLLRITEVIREGMDEGWDTGAVFLDIAKAFDRVWTDGLVYKLIKLRVPGSIIRLIATYLRGRHFAVRVGNSLSSERVIDAGVVQGSKVGPYLFNIYVNDIPSPRNCQTKICLFADDTAIMSTGASDHVMASLNDYLDQLGRWLIRWKVQVNSDKCQSVYFTRRRTTPSPPKLYRRPIPWKDETKYLGVTLDKRLTYKTHVTEVRNKVTAINTKLYYVMGKNSKLSLRNKLLLYKTLMRPIMSYASPVWGAAAKTHINKLEIAQNKIARQITQAPWYVRNKQIQKELKLTSVLDFFRKLASKFFNNIDNSTNPAITEIPRYDPTEHRKRRRPRTLIG</sequence>